<gene>
    <name evidence="2" type="ORF">SAMN04488029_0350</name>
</gene>
<accession>A0A1W2G6E7</accession>
<dbReference type="SUPFAM" id="SSF52266">
    <property type="entry name" value="SGNH hydrolase"/>
    <property type="match status" value="1"/>
</dbReference>
<dbReference type="OrthoDB" id="9807687at2"/>
<dbReference type="InterPro" id="IPR014982">
    <property type="entry name" value="GSCFA"/>
</dbReference>
<dbReference type="STRING" id="692418.SAMN04488029_0350"/>
<evidence type="ECO:0000259" key="1">
    <source>
        <dbReference type="Pfam" id="PF08885"/>
    </source>
</evidence>
<reference evidence="2 3" key="1">
    <citation type="submission" date="2017-04" db="EMBL/GenBank/DDBJ databases">
        <authorList>
            <person name="Afonso C.L."/>
            <person name="Miller P.J."/>
            <person name="Scott M.A."/>
            <person name="Spackman E."/>
            <person name="Goraichik I."/>
            <person name="Dimitrov K.M."/>
            <person name="Suarez D.L."/>
            <person name="Swayne D.E."/>
        </authorList>
    </citation>
    <scope>NUCLEOTIDE SEQUENCE [LARGE SCALE GENOMIC DNA]</scope>
    <source>
        <strain evidence="2 3">DSM 26133</strain>
    </source>
</reference>
<name>A0A1W2G6E7_REIFA</name>
<evidence type="ECO:0000313" key="2">
    <source>
        <dbReference type="EMBL" id="SMD32012.1"/>
    </source>
</evidence>
<dbReference type="EMBL" id="FWYF01000001">
    <property type="protein sequence ID" value="SMD32012.1"/>
    <property type="molecule type" value="Genomic_DNA"/>
</dbReference>
<dbReference type="AlphaFoldDB" id="A0A1W2G6E7"/>
<keyword evidence="3" id="KW-1185">Reference proteome</keyword>
<sequence length="326" mass="38277">MIIHNANNFRTELHPKPSQPQIGFDSKLLTIGSCFSENIGLRLQENKFPSLVNPLGTVYNPISIFKLLGQESLDEHKFIEIGRQWFHLDFHSQFTGRDKKTLETVLKLKIKELSTYLSEAKVVFVTLGTAYVYEWKESGEVVANCHKIPQKNFIKRLLTLEEMKVGFSKLKTKLNEINPSIHFVFTVSPVRHIKDGIAENQLSKSLLRVLCHEWSQEEDQVDYFPAYEMMMDDLRDYRFYKTDMIHPSEMAEDYIWNKFQLTYFSDQIRKILKEWSKIKAALAHRPFNPESESHQEFLKNQLSKLEIFSAYFSTEVEKNILQQQIV</sequence>
<feature type="domain" description="GSCFA" evidence="1">
    <location>
        <begin position="27"/>
        <end position="259"/>
    </location>
</feature>
<organism evidence="2 3">
    <name type="scientific">Reichenbachiella faecimaris</name>
    <dbReference type="NCBI Taxonomy" id="692418"/>
    <lineage>
        <taxon>Bacteria</taxon>
        <taxon>Pseudomonadati</taxon>
        <taxon>Bacteroidota</taxon>
        <taxon>Cytophagia</taxon>
        <taxon>Cytophagales</taxon>
        <taxon>Reichenbachiellaceae</taxon>
        <taxon>Reichenbachiella</taxon>
    </lineage>
</organism>
<evidence type="ECO:0000313" key="3">
    <source>
        <dbReference type="Proteomes" id="UP000192472"/>
    </source>
</evidence>
<protein>
    <submittedName>
        <fullName evidence="2">GSCFA family protein</fullName>
    </submittedName>
</protein>
<proteinExistence type="predicted"/>
<dbReference type="RefSeq" id="WP_084370697.1">
    <property type="nucleotide sequence ID" value="NZ_FWYF01000001.1"/>
</dbReference>
<dbReference type="Proteomes" id="UP000192472">
    <property type="component" value="Unassembled WGS sequence"/>
</dbReference>
<dbReference type="Pfam" id="PF08885">
    <property type="entry name" value="GSCFA"/>
    <property type="match status" value="1"/>
</dbReference>